<accession>A0A7S4QRU9</accession>
<proteinExistence type="predicted"/>
<dbReference type="SUPFAM" id="SSF48452">
    <property type="entry name" value="TPR-like"/>
    <property type="match status" value="1"/>
</dbReference>
<evidence type="ECO:0008006" key="5">
    <source>
        <dbReference type="Google" id="ProtNLM"/>
    </source>
</evidence>
<organism evidence="4">
    <name type="scientific">Ditylum brightwellii</name>
    <dbReference type="NCBI Taxonomy" id="49249"/>
    <lineage>
        <taxon>Eukaryota</taxon>
        <taxon>Sar</taxon>
        <taxon>Stramenopiles</taxon>
        <taxon>Ochrophyta</taxon>
        <taxon>Bacillariophyta</taxon>
        <taxon>Mediophyceae</taxon>
        <taxon>Lithodesmiophycidae</taxon>
        <taxon>Lithodesmiales</taxon>
        <taxon>Lithodesmiaceae</taxon>
        <taxon>Ditylum</taxon>
    </lineage>
</organism>
<feature type="compositionally biased region" description="Low complexity" evidence="3">
    <location>
        <begin position="240"/>
        <end position="256"/>
    </location>
</feature>
<protein>
    <recommendedName>
        <fullName evidence="5">MalT-like TPR region domain-containing protein</fullName>
    </recommendedName>
</protein>
<evidence type="ECO:0000256" key="3">
    <source>
        <dbReference type="SAM" id="MobiDB-lite"/>
    </source>
</evidence>
<dbReference type="EMBL" id="HBNS01007580">
    <property type="protein sequence ID" value="CAE4590403.1"/>
    <property type="molecule type" value="Transcribed_RNA"/>
</dbReference>
<dbReference type="PANTHER" id="PTHR45641:SF19">
    <property type="entry name" value="NEPHROCYSTIN-3"/>
    <property type="match status" value="1"/>
</dbReference>
<feature type="region of interest" description="Disordered" evidence="3">
    <location>
        <begin position="224"/>
        <end position="256"/>
    </location>
</feature>
<dbReference type="InterPro" id="IPR011990">
    <property type="entry name" value="TPR-like_helical_dom_sf"/>
</dbReference>
<feature type="compositionally biased region" description="Basic and acidic residues" evidence="3">
    <location>
        <begin position="224"/>
        <end position="238"/>
    </location>
</feature>
<evidence type="ECO:0000256" key="1">
    <source>
        <dbReference type="ARBA" id="ARBA00022737"/>
    </source>
</evidence>
<gene>
    <name evidence="4" type="ORF">DBRI00130_LOCUS6123</name>
</gene>
<dbReference type="Pfam" id="PF13424">
    <property type="entry name" value="TPR_12"/>
    <property type="match status" value="1"/>
</dbReference>
<reference evidence="4" key="1">
    <citation type="submission" date="2021-01" db="EMBL/GenBank/DDBJ databases">
        <authorList>
            <person name="Corre E."/>
            <person name="Pelletier E."/>
            <person name="Niang G."/>
            <person name="Scheremetjew M."/>
            <person name="Finn R."/>
            <person name="Kale V."/>
            <person name="Holt S."/>
            <person name="Cochrane G."/>
            <person name="Meng A."/>
            <person name="Brown T."/>
            <person name="Cohen L."/>
        </authorList>
    </citation>
    <scope>NUCLEOTIDE SEQUENCE</scope>
    <source>
        <strain evidence="4">GSO104</strain>
    </source>
</reference>
<feature type="compositionally biased region" description="Polar residues" evidence="3">
    <location>
        <begin position="55"/>
        <end position="74"/>
    </location>
</feature>
<keyword evidence="2" id="KW-0802">TPR repeat</keyword>
<dbReference type="Pfam" id="PF13374">
    <property type="entry name" value="TPR_10"/>
    <property type="match status" value="1"/>
</dbReference>
<name>A0A7S4QRU9_9STRA</name>
<feature type="compositionally biased region" description="Polar residues" evidence="3">
    <location>
        <begin position="104"/>
        <end position="117"/>
    </location>
</feature>
<feature type="region of interest" description="Disordered" evidence="3">
    <location>
        <begin position="48"/>
        <end position="144"/>
    </location>
</feature>
<dbReference type="Gene3D" id="1.25.40.10">
    <property type="entry name" value="Tetratricopeptide repeat domain"/>
    <property type="match status" value="2"/>
</dbReference>
<sequence length="512" mass="56783">MPSLTDESLIDSALVSHYDYARRYSPLKSVPGKLTAQQVVPKPYKEAVPKKLSRISRTNSLPTISGGQAASQCHRSPSSSERSSESTRENMSPIREAPLEVILNTASVSSPKESPNKSIPRIKSLPSNLNQKSHRSHRRSPSHSSIEMALLLSMSFDDEALEELWEDLRKRKLIFGDSHPKVGITYNLIGNCYFRRGELGAALTSYTSALEAYRSFNWKKGNTVDERPPATSHGKESGSIEDGSVSSFSSDTSNESSNYPILALCMCNIGTIHWRTGNLDEAVATLEESLRIYCRFCAKENRSPAEIPEISTAWYNLGIAYSLRAEYGEALEAFDMARMGFATSHGPCHVEVARMMEAAGNVHYLRGDIEQAMSCHQVALGMKLPELGENHPSVICSRMSIAAAHRKMQNFDDALSAYLEVLSVQRSNLSQAQQASGGNGRYERSVMADVGQTLHFLALVHEDMGDLMQTIKYCNEAMQAYTEAALEKDDSRLVKLWQKMDAISRGKIRVNR</sequence>
<evidence type="ECO:0000313" key="4">
    <source>
        <dbReference type="EMBL" id="CAE4590403.1"/>
    </source>
</evidence>
<keyword evidence="1" id="KW-0677">Repeat</keyword>
<feature type="compositionally biased region" description="Basic residues" evidence="3">
    <location>
        <begin position="132"/>
        <end position="141"/>
    </location>
</feature>
<dbReference type="AlphaFoldDB" id="A0A7S4QRU9"/>
<evidence type="ECO:0000256" key="2">
    <source>
        <dbReference type="ARBA" id="ARBA00022803"/>
    </source>
</evidence>
<dbReference type="SMART" id="SM00028">
    <property type="entry name" value="TPR"/>
    <property type="match status" value="5"/>
</dbReference>
<dbReference type="InterPro" id="IPR019734">
    <property type="entry name" value="TPR_rpt"/>
</dbReference>
<dbReference type="PANTHER" id="PTHR45641">
    <property type="entry name" value="TETRATRICOPEPTIDE REPEAT PROTEIN (AFU_ORTHOLOGUE AFUA_6G03870)"/>
    <property type="match status" value="1"/>
</dbReference>